<dbReference type="InterPro" id="IPR011990">
    <property type="entry name" value="TPR-like_helical_dom_sf"/>
</dbReference>
<dbReference type="Proteomes" id="UP000031465">
    <property type="component" value="Unassembled WGS sequence"/>
</dbReference>
<organism evidence="1 2">
    <name type="scientific">Candidatus Protochlamydia amoebophila</name>
    <dbReference type="NCBI Taxonomy" id="362787"/>
    <lineage>
        <taxon>Bacteria</taxon>
        <taxon>Pseudomonadati</taxon>
        <taxon>Chlamydiota</taxon>
        <taxon>Chlamydiia</taxon>
        <taxon>Parachlamydiales</taxon>
        <taxon>Parachlamydiaceae</taxon>
        <taxon>Candidatus Protochlamydia</taxon>
    </lineage>
</organism>
<protein>
    <submittedName>
        <fullName evidence="1">Uncharacterized protein</fullName>
    </submittedName>
</protein>
<dbReference type="Gene3D" id="1.25.40.10">
    <property type="entry name" value="Tetratricopeptide repeat domain"/>
    <property type="match status" value="1"/>
</dbReference>
<gene>
    <name evidence="1" type="ORF">DB44_ER00250</name>
</gene>
<comment type="caution">
    <text evidence="1">The sequence shown here is derived from an EMBL/GenBank/DDBJ whole genome shotgun (WGS) entry which is preliminary data.</text>
</comment>
<sequence length="167" mass="18957">MIRVYHRRKQKDLMMDPEKINAFKDDFALLIEAGFLAVKQLDETSSTRIFHAAQALSPHNTAPQIGLGYIALNKLELKEATRIFEGIIAAEPDNYLAQTFLGMCFLLNKTKRKKGEKLINEAIEKTTDPTIKNLGAISLEWAEKDLSKVSKAPFFTKQNQEKNESEE</sequence>
<dbReference type="SUPFAM" id="SSF48452">
    <property type="entry name" value="TPR-like"/>
    <property type="match status" value="1"/>
</dbReference>
<evidence type="ECO:0000313" key="1">
    <source>
        <dbReference type="EMBL" id="KIC71096.1"/>
    </source>
</evidence>
<dbReference type="EMBL" id="JSAN01000115">
    <property type="protein sequence ID" value="KIC71096.1"/>
    <property type="molecule type" value="Genomic_DNA"/>
</dbReference>
<dbReference type="AlphaFoldDB" id="A0A0C1JKL2"/>
<proteinExistence type="predicted"/>
<dbReference type="PATRIC" id="fig|362787.3.peg.1698"/>
<accession>A0A0C1JKL2</accession>
<name>A0A0C1JKL2_9BACT</name>
<reference evidence="1 2" key="1">
    <citation type="journal article" date="2014" name="Mol. Biol. Evol.">
        <title>Massive expansion of Ubiquitination-related gene families within the Chlamydiae.</title>
        <authorList>
            <person name="Domman D."/>
            <person name="Collingro A."/>
            <person name="Lagkouvardos I."/>
            <person name="Gehre L."/>
            <person name="Weinmaier T."/>
            <person name="Rattei T."/>
            <person name="Subtil A."/>
            <person name="Horn M."/>
        </authorList>
    </citation>
    <scope>NUCLEOTIDE SEQUENCE [LARGE SCALE GENOMIC DNA]</scope>
    <source>
        <strain evidence="1 2">EI2</strain>
    </source>
</reference>
<evidence type="ECO:0000313" key="2">
    <source>
        <dbReference type="Proteomes" id="UP000031465"/>
    </source>
</evidence>